<keyword evidence="2" id="KW-1185">Reference proteome</keyword>
<reference evidence="1 2" key="1">
    <citation type="submission" date="2014-04" db="EMBL/GenBank/DDBJ databases">
        <authorList>
            <consortium name="DOE Joint Genome Institute"/>
            <person name="Kuo A."/>
            <person name="Ruytinx J."/>
            <person name="Rineau F."/>
            <person name="Colpaert J."/>
            <person name="Kohler A."/>
            <person name="Nagy L.G."/>
            <person name="Floudas D."/>
            <person name="Copeland A."/>
            <person name="Barry K.W."/>
            <person name="Cichocki N."/>
            <person name="Veneault-Fourrey C."/>
            <person name="LaButti K."/>
            <person name="Lindquist E.A."/>
            <person name="Lipzen A."/>
            <person name="Lundell T."/>
            <person name="Morin E."/>
            <person name="Murat C."/>
            <person name="Sun H."/>
            <person name="Tunlid A."/>
            <person name="Henrissat B."/>
            <person name="Grigoriev I.V."/>
            <person name="Hibbett D.S."/>
            <person name="Martin F."/>
            <person name="Nordberg H.P."/>
            <person name="Cantor M.N."/>
            <person name="Hua S.X."/>
        </authorList>
    </citation>
    <scope>NUCLEOTIDE SEQUENCE [LARGE SCALE GENOMIC DNA]</scope>
    <source>
        <strain evidence="1 2">UH-Slu-Lm8-n1</strain>
    </source>
</reference>
<evidence type="ECO:0000313" key="2">
    <source>
        <dbReference type="Proteomes" id="UP000054485"/>
    </source>
</evidence>
<reference evidence="2" key="2">
    <citation type="submission" date="2015-01" db="EMBL/GenBank/DDBJ databases">
        <title>Evolutionary Origins and Diversification of the Mycorrhizal Mutualists.</title>
        <authorList>
            <consortium name="DOE Joint Genome Institute"/>
            <consortium name="Mycorrhizal Genomics Consortium"/>
            <person name="Kohler A."/>
            <person name="Kuo A."/>
            <person name="Nagy L.G."/>
            <person name="Floudas D."/>
            <person name="Copeland A."/>
            <person name="Barry K.W."/>
            <person name="Cichocki N."/>
            <person name="Veneault-Fourrey C."/>
            <person name="LaButti K."/>
            <person name="Lindquist E.A."/>
            <person name="Lipzen A."/>
            <person name="Lundell T."/>
            <person name="Morin E."/>
            <person name="Murat C."/>
            <person name="Riley R."/>
            <person name="Ohm R."/>
            <person name="Sun H."/>
            <person name="Tunlid A."/>
            <person name="Henrissat B."/>
            <person name="Grigoriev I.V."/>
            <person name="Hibbett D.S."/>
            <person name="Martin F."/>
        </authorList>
    </citation>
    <scope>NUCLEOTIDE SEQUENCE [LARGE SCALE GENOMIC DNA]</scope>
    <source>
        <strain evidence="2">UH-Slu-Lm8-n1</strain>
    </source>
</reference>
<proteinExistence type="predicted"/>
<accession>A0A0D0ADU7</accession>
<dbReference type="AlphaFoldDB" id="A0A0D0ADU7"/>
<dbReference type="EMBL" id="KN835138">
    <property type="protein sequence ID" value="KIK48400.1"/>
    <property type="molecule type" value="Genomic_DNA"/>
</dbReference>
<name>A0A0D0ADU7_9AGAM</name>
<organism evidence="1 2">
    <name type="scientific">Suillus luteus UH-Slu-Lm8-n1</name>
    <dbReference type="NCBI Taxonomy" id="930992"/>
    <lineage>
        <taxon>Eukaryota</taxon>
        <taxon>Fungi</taxon>
        <taxon>Dikarya</taxon>
        <taxon>Basidiomycota</taxon>
        <taxon>Agaricomycotina</taxon>
        <taxon>Agaricomycetes</taxon>
        <taxon>Agaricomycetidae</taxon>
        <taxon>Boletales</taxon>
        <taxon>Suillineae</taxon>
        <taxon>Suillaceae</taxon>
        <taxon>Suillus</taxon>
    </lineage>
</organism>
<protein>
    <submittedName>
        <fullName evidence="1">Uncharacterized protein</fullName>
    </submittedName>
</protein>
<sequence length="59" mass="6919">MARDITFGTRWEQQVHSRHARLVPNCIVYQTGRFIERVSGSIRLVAGRYIECTYQVAFM</sequence>
<dbReference type="InParanoid" id="A0A0D0ADU7"/>
<dbReference type="Proteomes" id="UP000054485">
    <property type="component" value="Unassembled WGS sequence"/>
</dbReference>
<gene>
    <name evidence="1" type="ORF">CY34DRAFT_798215</name>
</gene>
<dbReference type="HOGENOM" id="CLU_2962465_0_0_1"/>
<evidence type="ECO:0000313" key="1">
    <source>
        <dbReference type="EMBL" id="KIK48400.1"/>
    </source>
</evidence>